<dbReference type="HOGENOM" id="CLU_3008760_0_0_6"/>
<dbReference type="EMBL" id="LN614827">
    <property type="protein sequence ID" value="CEG56978.1"/>
    <property type="molecule type" value="Genomic_DNA"/>
</dbReference>
<name>A0A098G3D6_9GAMM</name>
<dbReference type="Proteomes" id="UP000032430">
    <property type="component" value="Chromosome I"/>
</dbReference>
<reference evidence="2" key="1">
    <citation type="submission" date="2014-09" db="EMBL/GenBank/DDBJ databases">
        <authorList>
            <person name="Gomez-Valero L."/>
        </authorList>
    </citation>
    <scope>NUCLEOTIDE SEQUENCE [LARGE SCALE GENOMIC DNA]</scope>
    <source>
        <strain evidence="2">ATCC700992</strain>
    </source>
</reference>
<gene>
    <name evidence="1" type="ORF">LFA_1568</name>
</gene>
<dbReference type="KEGG" id="lfa:LFA_1568"/>
<keyword evidence="2" id="KW-1185">Reference proteome</keyword>
<evidence type="ECO:0000313" key="2">
    <source>
        <dbReference type="Proteomes" id="UP000032430"/>
    </source>
</evidence>
<evidence type="ECO:0000313" key="1">
    <source>
        <dbReference type="EMBL" id="CEG56978.1"/>
    </source>
</evidence>
<organism evidence="1 2">
    <name type="scientific">Legionella fallonii LLAP-10</name>
    <dbReference type="NCBI Taxonomy" id="1212491"/>
    <lineage>
        <taxon>Bacteria</taxon>
        <taxon>Pseudomonadati</taxon>
        <taxon>Pseudomonadota</taxon>
        <taxon>Gammaproteobacteria</taxon>
        <taxon>Legionellales</taxon>
        <taxon>Legionellaceae</taxon>
        <taxon>Legionella</taxon>
    </lineage>
</organism>
<dbReference type="STRING" id="1212491.LFA_1568"/>
<dbReference type="AlphaFoldDB" id="A0A098G3D6"/>
<protein>
    <submittedName>
        <fullName evidence="1">Uncharacterized protein</fullName>
    </submittedName>
</protein>
<proteinExistence type="predicted"/>
<accession>A0A098G3D6</accession>
<sequence length="56" mass="6609">MIWLMLLIPAFLCGWMIAKERRISNIGKKLVEISSLTAKAYLEKQIINIFMKHFKQ</sequence>